<dbReference type="KEGG" id="hne:HNE_2595"/>
<sequence>MEEHLCAGGGRQRGLCINNFDSGCQFAGMALHCDGLKRL</sequence>
<keyword evidence="2" id="KW-1185">Reference proteome</keyword>
<accession>Q0BZ08</accession>
<evidence type="ECO:0000313" key="2">
    <source>
        <dbReference type="Proteomes" id="UP000001959"/>
    </source>
</evidence>
<evidence type="ECO:0000313" key="1">
    <source>
        <dbReference type="EMBL" id="ABI75481.1"/>
    </source>
</evidence>
<dbReference type="HOGENOM" id="CLU_3311038_0_0_5"/>
<reference evidence="1 2" key="1">
    <citation type="journal article" date="2006" name="J. Bacteriol.">
        <title>Comparative genomic evidence for a close relationship between the dimorphic prosthecate bacteria Hyphomonas neptunium and Caulobacter crescentus.</title>
        <authorList>
            <person name="Badger J.H."/>
            <person name="Hoover T.R."/>
            <person name="Brun Y.V."/>
            <person name="Weiner R.M."/>
            <person name="Laub M.T."/>
            <person name="Alexandre G."/>
            <person name="Mrazek J."/>
            <person name="Ren Q."/>
            <person name="Paulsen I.T."/>
            <person name="Nelson K.E."/>
            <person name="Khouri H.M."/>
            <person name="Radune D."/>
            <person name="Sosa J."/>
            <person name="Dodson R.J."/>
            <person name="Sullivan S.A."/>
            <person name="Rosovitz M.J."/>
            <person name="Madupu R."/>
            <person name="Brinkac L.M."/>
            <person name="Durkin A.S."/>
            <person name="Daugherty S.C."/>
            <person name="Kothari S.P."/>
            <person name="Giglio M.G."/>
            <person name="Zhou L."/>
            <person name="Haft D.H."/>
            <person name="Selengut J.D."/>
            <person name="Davidsen T.M."/>
            <person name="Yang Q."/>
            <person name="Zafar N."/>
            <person name="Ward N.L."/>
        </authorList>
    </citation>
    <scope>NUCLEOTIDE SEQUENCE [LARGE SCALE GENOMIC DNA]</scope>
    <source>
        <strain evidence="1 2">ATCC 15444</strain>
    </source>
</reference>
<proteinExistence type="predicted"/>
<organism evidence="1 2">
    <name type="scientific">Hyphomonas neptunium (strain ATCC 15444)</name>
    <dbReference type="NCBI Taxonomy" id="228405"/>
    <lineage>
        <taxon>Bacteria</taxon>
        <taxon>Pseudomonadati</taxon>
        <taxon>Pseudomonadota</taxon>
        <taxon>Alphaproteobacteria</taxon>
        <taxon>Hyphomonadales</taxon>
        <taxon>Hyphomonadaceae</taxon>
        <taxon>Hyphomonas</taxon>
    </lineage>
</organism>
<protein>
    <submittedName>
        <fullName evidence="1">Uncharacterized protein</fullName>
    </submittedName>
</protein>
<name>Q0BZ08_HYPNA</name>
<dbReference type="EMBL" id="CP000158">
    <property type="protein sequence ID" value="ABI75481.1"/>
    <property type="molecule type" value="Genomic_DNA"/>
</dbReference>
<dbReference type="STRING" id="228405.HNE_2595"/>
<dbReference type="Proteomes" id="UP000001959">
    <property type="component" value="Chromosome"/>
</dbReference>
<gene>
    <name evidence="1" type="ordered locus">HNE_2595</name>
</gene>
<dbReference type="AlphaFoldDB" id="Q0BZ08"/>